<dbReference type="InterPro" id="IPR046341">
    <property type="entry name" value="SET_dom_sf"/>
</dbReference>
<dbReference type="GeneID" id="83185194"/>
<dbReference type="Gene3D" id="6.10.140.2220">
    <property type="match status" value="1"/>
</dbReference>
<dbReference type="PANTHER" id="PTHR12197:SF292">
    <property type="entry name" value="SET DOMAIN-CONTAINING PROTEIN"/>
    <property type="match status" value="1"/>
</dbReference>
<dbReference type="OrthoDB" id="1028014at2759"/>
<dbReference type="SUPFAM" id="SSF82199">
    <property type="entry name" value="SET domain"/>
    <property type="match status" value="1"/>
</dbReference>
<keyword evidence="3" id="KW-1185">Reference proteome</keyword>
<dbReference type="Pfam" id="PF00856">
    <property type="entry name" value="SET"/>
    <property type="match status" value="1"/>
</dbReference>
<evidence type="ECO:0000313" key="2">
    <source>
        <dbReference type="EMBL" id="KAJ5191852.1"/>
    </source>
</evidence>
<organism evidence="2 3">
    <name type="scientific">Penicillium cinerascens</name>
    <dbReference type="NCBI Taxonomy" id="70096"/>
    <lineage>
        <taxon>Eukaryota</taxon>
        <taxon>Fungi</taxon>
        <taxon>Dikarya</taxon>
        <taxon>Ascomycota</taxon>
        <taxon>Pezizomycotina</taxon>
        <taxon>Eurotiomycetes</taxon>
        <taxon>Eurotiomycetidae</taxon>
        <taxon>Eurotiales</taxon>
        <taxon>Aspergillaceae</taxon>
        <taxon>Penicillium</taxon>
    </lineage>
</organism>
<proteinExistence type="predicted"/>
<dbReference type="Gene3D" id="2.170.270.10">
    <property type="entry name" value="SET domain"/>
    <property type="match status" value="1"/>
</dbReference>
<reference evidence="2" key="2">
    <citation type="journal article" date="2023" name="IMA Fungus">
        <title>Comparative genomic study of the Penicillium genus elucidates a diverse pangenome and 15 lateral gene transfer events.</title>
        <authorList>
            <person name="Petersen C."/>
            <person name="Sorensen T."/>
            <person name="Nielsen M.R."/>
            <person name="Sondergaard T.E."/>
            <person name="Sorensen J.L."/>
            <person name="Fitzpatrick D.A."/>
            <person name="Frisvad J.C."/>
            <person name="Nielsen K.L."/>
        </authorList>
    </citation>
    <scope>NUCLEOTIDE SEQUENCE</scope>
    <source>
        <strain evidence="2">IBT 15544</strain>
    </source>
</reference>
<dbReference type="PROSITE" id="PS50280">
    <property type="entry name" value="SET"/>
    <property type="match status" value="1"/>
</dbReference>
<reference evidence="2" key="1">
    <citation type="submission" date="2022-12" db="EMBL/GenBank/DDBJ databases">
        <authorList>
            <person name="Petersen C."/>
        </authorList>
    </citation>
    <scope>NUCLEOTIDE SEQUENCE</scope>
    <source>
        <strain evidence="2">IBT 15544</strain>
    </source>
</reference>
<evidence type="ECO:0000259" key="1">
    <source>
        <dbReference type="PROSITE" id="PS50280"/>
    </source>
</evidence>
<dbReference type="AlphaFoldDB" id="A0A9W9J8F2"/>
<dbReference type="InterPro" id="IPR001214">
    <property type="entry name" value="SET_dom"/>
</dbReference>
<feature type="domain" description="SET" evidence="1">
    <location>
        <begin position="18"/>
        <end position="304"/>
    </location>
</feature>
<dbReference type="PANTHER" id="PTHR12197">
    <property type="entry name" value="HISTONE-LYSINE N-METHYLTRANSFERASE SMYD"/>
    <property type="match status" value="1"/>
</dbReference>
<name>A0A9W9J8F2_9EURO</name>
<evidence type="ECO:0000313" key="3">
    <source>
        <dbReference type="Proteomes" id="UP001150904"/>
    </source>
</evidence>
<dbReference type="SMART" id="SM00317">
    <property type="entry name" value="SET"/>
    <property type="match status" value="1"/>
</dbReference>
<accession>A0A9W9J8F2</accession>
<protein>
    <recommendedName>
        <fullName evidence="1">SET domain-containing protein</fullName>
    </recommendedName>
</protein>
<comment type="caution">
    <text evidence="2">The sequence shown here is derived from an EMBL/GenBank/DDBJ whole genome shotgun (WGS) entry which is preliminary data.</text>
</comment>
<dbReference type="Gene3D" id="1.10.220.160">
    <property type="match status" value="1"/>
</dbReference>
<dbReference type="EMBL" id="JAPQKR010000016">
    <property type="protein sequence ID" value="KAJ5191852.1"/>
    <property type="molecule type" value="Genomic_DNA"/>
</dbReference>
<sequence>MSQVVYITVEPSEQTCVDGISQKQSGWIHEHLIESADPVKGRQFRASHHIPKGTCLLVDRPYAVIPVVDEPAVNDNLICNNPACNRRAPRAERYSCLNACIQDVAWCSSICKDADKSRHDFECTWLKRYAESIRNKLGEYEFGMLWLIVRLLATRHVELQEHGSMTGSQTRRFKHGWEAIDSLCGSSGTWSHDQVKSWTTLVKKYLKSSPALPHGLSTDRILHLICQEEANSFGLYPRETGHFPPPSPPIDRGEQFAAAVYPTAAIANHSCVPNIIHKPNDEGHMVFTASRDIFPGQECCISYFDLTQHSELDSRRGHLRKSFRFVCHCDRCVSEEPAEDTVEWSAMPLTDDTI</sequence>
<dbReference type="InterPro" id="IPR050869">
    <property type="entry name" value="H3K4_H4K5_MeTrfase"/>
</dbReference>
<dbReference type="RefSeq" id="XP_058304792.1">
    <property type="nucleotide sequence ID" value="XM_058457893.1"/>
</dbReference>
<dbReference type="CDD" id="cd20071">
    <property type="entry name" value="SET_SMYD"/>
    <property type="match status" value="1"/>
</dbReference>
<dbReference type="Proteomes" id="UP001150904">
    <property type="component" value="Unassembled WGS sequence"/>
</dbReference>
<gene>
    <name evidence="2" type="ORF">N7498_010837</name>
</gene>